<dbReference type="PANTHER" id="PTHR43479">
    <property type="entry name" value="ACREF/ENVCD OPERON REPRESSOR-RELATED"/>
    <property type="match status" value="1"/>
</dbReference>
<dbReference type="EMBL" id="SDGZ01000008">
    <property type="protein sequence ID" value="TYC50530.1"/>
    <property type="molecule type" value="Genomic_DNA"/>
</dbReference>
<evidence type="ECO:0000259" key="3">
    <source>
        <dbReference type="PROSITE" id="PS50977"/>
    </source>
</evidence>
<dbReference type="PROSITE" id="PS50977">
    <property type="entry name" value="HTH_TETR_2"/>
    <property type="match status" value="1"/>
</dbReference>
<dbReference type="SUPFAM" id="SSF46689">
    <property type="entry name" value="Homeodomain-like"/>
    <property type="match status" value="1"/>
</dbReference>
<keyword evidence="1 2" id="KW-0238">DNA-binding</keyword>
<protein>
    <submittedName>
        <fullName evidence="4">TetR/AcrR family transcriptional regulator</fullName>
    </submittedName>
</protein>
<comment type="caution">
    <text evidence="4">The sequence shown here is derived from an EMBL/GenBank/DDBJ whole genome shotgun (WGS) entry which is preliminary data.</text>
</comment>
<dbReference type="AlphaFoldDB" id="A0A6C2C916"/>
<feature type="DNA-binding region" description="H-T-H motif" evidence="2">
    <location>
        <begin position="36"/>
        <end position="55"/>
    </location>
</feature>
<sequence>MGEQSMGDWKLSDEVKQRILDSARQLVVQNGFSNLSISKVAHEANISKSQVYYYFISKLDLIGQMIDEQIEEYMFVKNLIDDADNVSEKIEILFSYIKKPLNDMNDIYTNGSMLLHFAVETVGDDPVLNEKNRKLGRLIFEDISFLIAVSNIFSKNDDENDYAKKVLAMILGALVVDQVLVSQVATKYIQDELTIKLTN</sequence>
<dbReference type="OrthoDB" id="9795242at2"/>
<dbReference type="InterPro" id="IPR009057">
    <property type="entry name" value="Homeodomain-like_sf"/>
</dbReference>
<gene>
    <name evidence="4" type="ORF">ESZ50_02355</name>
</gene>
<evidence type="ECO:0000256" key="1">
    <source>
        <dbReference type="ARBA" id="ARBA00023125"/>
    </source>
</evidence>
<proteinExistence type="predicted"/>
<evidence type="ECO:0000313" key="4">
    <source>
        <dbReference type="EMBL" id="TYC50530.1"/>
    </source>
</evidence>
<dbReference type="PANTHER" id="PTHR43479:SF11">
    <property type="entry name" value="ACREF_ENVCD OPERON REPRESSOR-RELATED"/>
    <property type="match status" value="1"/>
</dbReference>
<evidence type="ECO:0000313" key="5">
    <source>
        <dbReference type="Proteomes" id="UP000371977"/>
    </source>
</evidence>
<keyword evidence="5" id="KW-1185">Reference proteome</keyword>
<dbReference type="RefSeq" id="WP_148622002.1">
    <property type="nucleotide sequence ID" value="NZ_SDGZ01000008.1"/>
</dbReference>
<reference evidence="4 5" key="1">
    <citation type="submission" date="2019-01" db="EMBL/GenBank/DDBJ databases">
        <title>Weissella sp. nov., a novel lactic acid bacterium isolated from animal feces.</title>
        <authorList>
            <person name="Wang L.-T."/>
        </authorList>
    </citation>
    <scope>NUCLEOTIDE SEQUENCE [LARGE SCALE GENOMIC DNA]</scope>
    <source>
        <strain evidence="4 5">8H-2</strain>
    </source>
</reference>
<dbReference type="InterPro" id="IPR050624">
    <property type="entry name" value="HTH-type_Tx_Regulator"/>
</dbReference>
<dbReference type="InterPro" id="IPR001647">
    <property type="entry name" value="HTH_TetR"/>
</dbReference>
<dbReference type="Proteomes" id="UP000371977">
    <property type="component" value="Unassembled WGS sequence"/>
</dbReference>
<dbReference type="GO" id="GO:0003677">
    <property type="term" value="F:DNA binding"/>
    <property type="evidence" value="ECO:0007669"/>
    <property type="project" value="UniProtKB-UniRule"/>
</dbReference>
<evidence type="ECO:0000256" key="2">
    <source>
        <dbReference type="PROSITE-ProRule" id="PRU00335"/>
    </source>
</evidence>
<dbReference type="Gene3D" id="1.10.357.10">
    <property type="entry name" value="Tetracycline Repressor, domain 2"/>
    <property type="match status" value="1"/>
</dbReference>
<dbReference type="PRINTS" id="PR00455">
    <property type="entry name" value="HTHTETR"/>
</dbReference>
<name>A0A6C2C916_9LACO</name>
<dbReference type="Pfam" id="PF00440">
    <property type="entry name" value="TetR_N"/>
    <property type="match status" value="1"/>
</dbReference>
<organism evidence="4 5">
    <name type="scientific">Weissella muntiaci</name>
    <dbReference type="NCBI Taxonomy" id="2508881"/>
    <lineage>
        <taxon>Bacteria</taxon>
        <taxon>Bacillati</taxon>
        <taxon>Bacillota</taxon>
        <taxon>Bacilli</taxon>
        <taxon>Lactobacillales</taxon>
        <taxon>Lactobacillaceae</taxon>
        <taxon>Weissella</taxon>
    </lineage>
</organism>
<feature type="domain" description="HTH tetR-type" evidence="3">
    <location>
        <begin position="13"/>
        <end position="73"/>
    </location>
</feature>
<accession>A0A6C2C916</accession>